<gene>
    <name evidence="4" type="primary">menE</name>
    <name evidence="4" type="ORF">CHO01_07940</name>
</gene>
<dbReference type="GO" id="GO:0016878">
    <property type="term" value="F:acid-thiol ligase activity"/>
    <property type="evidence" value="ECO:0007669"/>
    <property type="project" value="UniProtKB-ARBA"/>
</dbReference>
<reference evidence="4 5" key="1">
    <citation type="submission" date="2019-07" db="EMBL/GenBank/DDBJ databases">
        <title>Whole genome shotgun sequence of Cellulomonas hominis NBRC 16055.</title>
        <authorList>
            <person name="Hosoyama A."/>
            <person name="Uohara A."/>
            <person name="Ohji S."/>
            <person name="Ichikawa N."/>
        </authorList>
    </citation>
    <scope>NUCLEOTIDE SEQUENCE [LARGE SCALE GENOMIC DNA]</scope>
    <source>
        <strain evidence="4 5">NBRC 16055</strain>
    </source>
</reference>
<dbReference type="AlphaFoldDB" id="A0A511FCY0"/>
<accession>A0A511FCY0</accession>
<feature type="domain" description="AMP-dependent synthetase/ligase" evidence="2">
    <location>
        <begin position="64"/>
        <end position="238"/>
    </location>
</feature>
<dbReference type="Pfam" id="PF13193">
    <property type="entry name" value="AMP-binding_C"/>
    <property type="match status" value="1"/>
</dbReference>
<dbReference type="InterPro" id="IPR025110">
    <property type="entry name" value="AMP-bd_C"/>
</dbReference>
<evidence type="ECO:0000313" key="5">
    <source>
        <dbReference type="Proteomes" id="UP000321723"/>
    </source>
</evidence>
<feature type="region of interest" description="Disordered" evidence="1">
    <location>
        <begin position="391"/>
        <end position="425"/>
    </location>
</feature>
<dbReference type="PANTHER" id="PTHR43767:SF1">
    <property type="entry name" value="NONRIBOSOMAL PEPTIDE SYNTHASE PES1 (EUROFUNG)-RELATED"/>
    <property type="match status" value="1"/>
</dbReference>
<dbReference type="NCBIfam" id="NF005877">
    <property type="entry name" value="PRK07824.1"/>
    <property type="match status" value="1"/>
</dbReference>
<name>A0A511FCY0_9CELL</name>
<evidence type="ECO:0000259" key="3">
    <source>
        <dbReference type="Pfam" id="PF13193"/>
    </source>
</evidence>
<dbReference type="InterPro" id="IPR042099">
    <property type="entry name" value="ANL_N_sf"/>
</dbReference>
<dbReference type="Pfam" id="PF00501">
    <property type="entry name" value="AMP-binding"/>
    <property type="match status" value="1"/>
</dbReference>
<dbReference type="Gene3D" id="3.30.300.30">
    <property type="match status" value="1"/>
</dbReference>
<dbReference type="Proteomes" id="UP000321723">
    <property type="component" value="Unassembled WGS sequence"/>
</dbReference>
<sequence length="425" mass="43027">MPRRLRSAPLYGRTYPGRVSRPVRAVPASAAGVPALSGSLAAALAGSGPAVLPVETASGLAHEDAGGPVPDDVALLVRTSGSTGVPREVMLTAAALRASADATHRRLSGPGRWLLPLPPAHVAGLQVLVRSLVAGTTPAVLAGPFRPDAFAAATARLGEDADGAPRYTSLVPTQVHRLLGSDEGADALAAYDAVLLGGAAAPPGLVERARARGARVVTTYGMSETCGGCVYDGVPLEGVRVELDGDGRIRIAGPVLAAGYRSRPDLDADLFEERDGVRWLRTSDLGRWTTRGAGPARLEVLGRADDVLVTGGEKVAPAAVERVLGERPGVGEVLVVGVPDDEWGQALVAVVVPPAGAPGPDLADLRAAAAGALGRAAAPRHLVTVAALPLRGPGKPDRRAAADLAARELGRGPLPGTAPDPPPGA</sequence>
<dbReference type="OrthoDB" id="9803968at2"/>
<evidence type="ECO:0000259" key="2">
    <source>
        <dbReference type="Pfam" id="PF00501"/>
    </source>
</evidence>
<dbReference type="PANTHER" id="PTHR43767">
    <property type="entry name" value="LONG-CHAIN-FATTY-ACID--COA LIGASE"/>
    <property type="match status" value="1"/>
</dbReference>
<feature type="compositionally biased region" description="Pro residues" evidence="1">
    <location>
        <begin position="416"/>
        <end position="425"/>
    </location>
</feature>
<comment type="caution">
    <text evidence="4">The sequence shown here is derived from an EMBL/GenBank/DDBJ whole genome shotgun (WGS) entry which is preliminary data.</text>
</comment>
<dbReference type="SUPFAM" id="SSF56801">
    <property type="entry name" value="Acetyl-CoA synthetase-like"/>
    <property type="match status" value="1"/>
</dbReference>
<protein>
    <submittedName>
        <fullName evidence="4">O-succinylbenzoic acid--CoA ligase</fullName>
    </submittedName>
</protein>
<keyword evidence="4" id="KW-0436">Ligase</keyword>
<evidence type="ECO:0000256" key="1">
    <source>
        <dbReference type="SAM" id="MobiDB-lite"/>
    </source>
</evidence>
<dbReference type="InterPro" id="IPR020845">
    <property type="entry name" value="AMP-binding_CS"/>
</dbReference>
<feature type="domain" description="AMP-binding enzyme C-terminal" evidence="3">
    <location>
        <begin position="320"/>
        <end position="395"/>
    </location>
</feature>
<dbReference type="InterPro" id="IPR050237">
    <property type="entry name" value="ATP-dep_AMP-bd_enzyme"/>
</dbReference>
<dbReference type="PROSITE" id="PS00455">
    <property type="entry name" value="AMP_BINDING"/>
    <property type="match status" value="1"/>
</dbReference>
<keyword evidence="5" id="KW-1185">Reference proteome</keyword>
<proteinExistence type="predicted"/>
<dbReference type="InterPro" id="IPR000873">
    <property type="entry name" value="AMP-dep_synth/lig_dom"/>
</dbReference>
<organism evidence="4 5">
    <name type="scientific">Cellulomonas hominis</name>
    <dbReference type="NCBI Taxonomy" id="156981"/>
    <lineage>
        <taxon>Bacteria</taxon>
        <taxon>Bacillati</taxon>
        <taxon>Actinomycetota</taxon>
        <taxon>Actinomycetes</taxon>
        <taxon>Micrococcales</taxon>
        <taxon>Cellulomonadaceae</taxon>
        <taxon>Cellulomonas</taxon>
    </lineage>
</organism>
<dbReference type="Gene3D" id="3.40.50.12780">
    <property type="entry name" value="N-terminal domain of ligase-like"/>
    <property type="match status" value="1"/>
</dbReference>
<evidence type="ECO:0000313" key="4">
    <source>
        <dbReference type="EMBL" id="GEL45678.1"/>
    </source>
</evidence>
<dbReference type="InterPro" id="IPR045851">
    <property type="entry name" value="AMP-bd_C_sf"/>
</dbReference>
<dbReference type="EMBL" id="BJVQ01000006">
    <property type="protein sequence ID" value="GEL45678.1"/>
    <property type="molecule type" value="Genomic_DNA"/>
</dbReference>
<feature type="compositionally biased region" description="Basic and acidic residues" evidence="1">
    <location>
        <begin position="394"/>
        <end position="410"/>
    </location>
</feature>